<organism evidence="5">
    <name type="scientific">Percolomonas cosmopolitus</name>
    <dbReference type="NCBI Taxonomy" id="63605"/>
    <lineage>
        <taxon>Eukaryota</taxon>
        <taxon>Discoba</taxon>
        <taxon>Heterolobosea</taxon>
        <taxon>Tetramitia</taxon>
        <taxon>Eutetramitia</taxon>
        <taxon>Percolomonadidae</taxon>
        <taxon>Percolomonas</taxon>
    </lineage>
</organism>
<evidence type="ECO:0000313" key="5">
    <source>
        <dbReference type="EMBL" id="CAD9085426.1"/>
    </source>
</evidence>
<dbReference type="Gene3D" id="3.30.60.90">
    <property type="match status" value="2"/>
</dbReference>
<dbReference type="AlphaFoldDB" id="A0A7S1KUF5"/>
<dbReference type="SUPFAM" id="SSF81383">
    <property type="entry name" value="F-box domain"/>
    <property type="match status" value="1"/>
</dbReference>
<reference evidence="5" key="1">
    <citation type="submission" date="2021-01" db="EMBL/GenBank/DDBJ databases">
        <authorList>
            <person name="Corre E."/>
            <person name="Pelletier E."/>
            <person name="Niang G."/>
            <person name="Scheremetjew M."/>
            <person name="Finn R."/>
            <person name="Kale V."/>
            <person name="Holt S."/>
            <person name="Cochrane G."/>
            <person name="Meng A."/>
            <person name="Brown T."/>
            <person name="Cohen L."/>
        </authorList>
    </citation>
    <scope>NUCLEOTIDE SEQUENCE</scope>
    <source>
        <strain evidence="5">WS</strain>
    </source>
</reference>
<feature type="compositionally biased region" description="Basic and acidic residues" evidence="4">
    <location>
        <begin position="389"/>
        <end position="408"/>
    </location>
</feature>
<dbReference type="SUPFAM" id="SSF57850">
    <property type="entry name" value="RING/U-box"/>
    <property type="match status" value="2"/>
</dbReference>
<dbReference type="InterPro" id="IPR043145">
    <property type="entry name" value="Znf_ZZ_sf"/>
</dbReference>
<keyword evidence="1" id="KW-0479">Metal-binding</keyword>
<protein>
    <recommendedName>
        <fullName evidence="6">ZZ-type domain-containing protein</fullName>
    </recommendedName>
</protein>
<gene>
    <name evidence="5" type="ORF">PCOS0759_LOCUS8680</name>
</gene>
<keyword evidence="3" id="KW-0862">Zinc</keyword>
<evidence type="ECO:0000256" key="1">
    <source>
        <dbReference type="ARBA" id="ARBA00022723"/>
    </source>
</evidence>
<feature type="compositionally biased region" description="Basic and acidic residues" evidence="4">
    <location>
        <begin position="454"/>
        <end position="463"/>
    </location>
</feature>
<proteinExistence type="predicted"/>
<dbReference type="GO" id="GO:0008270">
    <property type="term" value="F:zinc ion binding"/>
    <property type="evidence" value="ECO:0007669"/>
    <property type="project" value="UniProtKB-KW"/>
</dbReference>
<evidence type="ECO:0008006" key="6">
    <source>
        <dbReference type="Google" id="ProtNLM"/>
    </source>
</evidence>
<sequence>MRLPLLYTPRGLSPLLHNSSLLLYIFTYLPPNALCELSCSSKFLDALSTNSTLWSLEKFELKTWILENEHEYLLTLPAKDQWKWCWQTFVLGQFNIGLSRNSRVRVPETCILCSKTIKPLVLRWERKRVVRDARFVAQGAELKNDQEVIYFHWSCVEPPLRFVTHFQVPGYSSLTFEAKQTVREYFDKREKQNEKVRKKQKVNSASAVICDSCDKVCSDTMWHCMPQDDCDLCSKCYRWKSSEIQEEHAKHGTFERVATNQSFYCTNCSKTIKDSFFFCKDCPNGHYLCSNCFRRSRTKNHDAKHEFYAIGHSSKAQNSRQTAIVPHPMLVVPEGEISSDAMNDVETSTEHEEGNGNSAKLETNGGGHAATEEANGENATISTATNDDASEKHAGNGIKAEAKDDAGEKPAAANKDIQGFSKKGKSDAVTTTTSGTTKSSASSAPSSQSSIASADDRKRKVLSERSPPARATKRPKKMRLFVELNKKIREDFAKRFFLDKGLDPATLPKYADYMKAKVAADEARMQLEADLEDAGSVASRKKSAAGISIQKK</sequence>
<evidence type="ECO:0000256" key="3">
    <source>
        <dbReference type="ARBA" id="ARBA00022833"/>
    </source>
</evidence>
<keyword evidence="2" id="KW-0863">Zinc-finger</keyword>
<dbReference type="EMBL" id="HBGD01010560">
    <property type="protein sequence ID" value="CAD9085426.1"/>
    <property type="molecule type" value="Transcribed_RNA"/>
</dbReference>
<evidence type="ECO:0000256" key="4">
    <source>
        <dbReference type="SAM" id="MobiDB-lite"/>
    </source>
</evidence>
<feature type="region of interest" description="Disordered" evidence="4">
    <location>
        <begin position="343"/>
        <end position="477"/>
    </location>
</feature>
<accession>A0A7S1KUF5</accession>
<evidence type="ECO:0000256" key="2">
    <source>
        <dbReference type="ARBA" id="ARBA00022771"/>
    </source>
</evidence>
<dbReference type="InterPro" id="IPR036047">
    <property type="entry name" value="F-box-like_dom_sf"/>
</dbReference>
<feature type="compositionally biased region" description="Low complexity" evidence="4">
    <location>
        <begin position="427"/>
        <end position="453"/>
    </location>
</feature>
<name>A0A7S1KUF5_9EUKA</name>